<comment type="caution">
    <text evidence="2">The sequence shown here is derived from an EMBL/GenBank/DDBJ whole genome shotgun (WGS) entry which is preliminary data.</text>
</comment>
<evidence type="ECO:0008006" key="4">
    <source>
        <dbReference type="Google" id="ProtNLM"/>
    </source>
</evidence>
<evidence type="ECO:0000313" key="3">
    <source>
        <dbReference type="Proteomes" id="UP000287527"/>
    </source>
</evidence>
<reference evidence="2 3" key="1">
    <citation type="submission" date="2019-01" db="EMBL/GenBank/DDBJ databases">
        <title>Flavobacterium sp. nov.,isolated from freshwater.</title>
        <authorList>
            <person name="Zhang R."/>
            <person name="Du Z.-J."/>
        </authorList>
    </citation>
    <scope>NUCLEOTIDE SEQUENCE [LARGE SCALE GENOMIC DNA]</scope>
    <source>
        <strain evidence="2 3">1E403</strain>
    </source>
</reference>
<proteinExistence type="predicted"/>
<dbReference type="Proteomes" id="UP000287527">
    <property type="component" value="Unassembled WGS sequence"/>
</dbReference>
<dbReference type="OrthoDB" id="5166556at2"/>
<dbReference type="SUPFAM" id="SSF50630">
    <property type="entry name" value="Acid proteases"/>
    <property type="match status" value="1"/>
</dbReference>
<protein>
    <recommendedName>
        <fullName evidence="4">Peptidase A2 domain-containing protein</fullName>
    </recommendedName>
</protein>
<organism evidence="2 3">
    <name type="scientific">Flavobacterium cerinum</name>
    <dbReference type="NCBI Taxonomy" id="2502784"/>
    <lineage>
        <taxon>Bacteria</taxon>
        <taxon>Pseudomonadati</taxon>
        <taxon>Bacteroidota</taxon>
        <taxon>Flavobacteriia</taxon>
        <taxon>Flavobacteriales</taxon>
        <taxon>Flavobacteriaceae</taxon>
        <taxon>Flavobacterium</taxon>
    </lineage>
</organism>
<dbReference type="AlphaFoldDB" id="A0A3S3Q7F9"/>
<evidence type="ECO:0000313" key="2">
    <source>
        <dbReference type="EMBL" id="RWW91720.1"/>
    </source>
</evidence>
<accession>A0A3S3Q7F9</accession>
<dbReference type="InterPro" id="IPR021109">
    <property type="entry name" value="Peptidase_aspartic_dom_sf"/>
</dbReference>
<feature type="signal peptide" evidence="1">
    <location>
        <begin position="1"/>
        <end position="18"/>
    </location>
</feature>
<gene>
    <name evidence="2" type="ORF">EPI11_18295</name>
</gene>
<dbReference type="Gene3D" id="2.40.70.10">
    <property type="entry name" value="Acid Proteases"/>
    <property type="match status" value="1"/>
</dbReference>
<evidence type="ECO:0000256" key="1">
    <source>
        <dbReference type="SAM" id="SignalP"/>
    </source>
</evidence>
<dbReference type="EMBL" id="SBII01000018">
    <property type="protein sequence ID" value="RWW91720.1"/>
    <property type="molecule type" value="Genomic_DNA"/>
</dbReference>
<sequence length="383" mass="44234">MKSILFLLALIFSTYCFSQKKLPVINSSSKFAIIFEEGQLSTRWNLSPETKIDAYTTNKLTKPTVIKLKTDVDSISITLKEGQYKDFIVLLNGKDSCYTRFQSPKVKDYRKHVPQIHDTIPFVINKYNTNYIKVIINKTDTINLNFDTGATELTIIEDALKNKVKGDIHLYNTLHDIEIGKRFYKTKIYDIKLAGHEVDGLLGWDIFDGMVVELNYDKNIMVVHSRLPKAVKRDKGAVKLNIRYFNHRFFMEAQIAQNGTTVKNWFLFDTGYQKTIMLDNDLLKQENFPIDKMEFINKVIMHGTIGNEVPVITSNLHSLKIGKYELKNIPAQIMTTSKTQFGSNIHILGSEVLKRFNTYLDFQNNAVYLIPNSHYDEPYIDRS</sequence>
<dbReference type="RefSeq" id="WP_128391439.1">
    <property type="nucleotide sequence ID" value="NZ_SBII01000018.1"/>
</dbReference>
<feature type="chain" id="PRO_5018716159" description="Peptidase A2 domain-containing protein" evidence="1">
    <location>
        <begin position="19"/>
        <end position="383"/>
    </location>
</feature>
<keyword evidence="1" id="KW-0732">Signal</keyword>
<keyword evidence="3" id="KW-1185">Reference proteome</keyword>
<name>A0A3S3Q7F9_9FLAO</name>